<gene>
    <name evidence="8" type="ORF">ACFP3H_18560</name>
</gene>
<reference evidence="9" key="1">
    <citation type="journal article" date="2019" name="Int. J. Syst. Evol. Microbiol.">
        <title>The Global Catalogue of Microorganisms (GCM) 10K type strain sequencing project: providing services to taxonomists for standard genome sequencing and annotation.</title>
        <authorList>
            <consortium name="The Broad Institute Genomics Platform"/>
            <consortium name="The Broad Institute Genome Sequencing Center for Infectious Disease"/>
            <person name="Wu L."/>
            <person name="Ma J."/>
        </authorList>
    </citation>
    <scope>NUCLEOTIDE SEQUENCE [LARGE SCALE GENOMIC DNA]</scope>
    <source>
        <strain evidence="9">CCUG 36956</strain>
    </source>
</reference>
<feature type="transmembrane region" description="Helical" evidence="7">
    <location>
        <begin position="108"/>
        <end position="129"/>
    </location>
</feature>
<evidence type="ECO:0000256" key="6">
    <source>
        <dbReference type="ARBA" id="ARBA00023136"/>
    </source>
</evidence>
<name>A0ABW1JVA9_9NOCA</name>
<comment type="similarity">
    <text evidence="2">Belongs to the DoxX family.</text>
</comment>
<dbReference type="PANTHER" id="PTHR33452">
    <property type="entry name" value="OXIDOREDUCTASE CATD-RELATED"/>
    <property type="match status" value="1"/>
</dbReference>
<dbReference type="PANTHER" id="PTHR33452:SF1">
    <property type="entry name" value="INNER MEMBRANE PROTEIN YPHA-RELATED"/>
    <property type="match status" value="1"/>
</dbReference>
<keyword evidence="5 7" id="KW-1133">Transmembrane helix</keyword>
<dbReference type="RefSeq" id="WP_378607734.1">
    <property type="nucleotide sequence ID" value="NZ_JBHSQN010000013.1"/>
</dbReference>
<evidence type="ECO:0000313" key="8">
    <source>
        <dbReference type="EMBL" id="MFC6013065.1"/>
    </source>
</evidence>
<feature type="transmembrane region" description="Helical" evidence="7">
    <location>
        <begin position="12"/>
        <end position="31"/>
    </location>
</feature>
<proteinExistence type="inferred from homology"/>
<comment type="subcellular location">
    <subcellularLocation>
        <location evidence="1">Cell membrane</location>
        <topology evidence="1">Multi-pass membrane protein</topology>
    </subcellularLocation>
</comment>
<protein>
    <submittedName>
        <fullName evidence="8">DoxX family protein</fullName>
    </submittedName>
</protein>
<evidence type="ECO:0000256" key="5">
    <source>
        <dbReference type="ARBA" id="ARBA00022989"/>
    </source>
</evidence>
<dbReference type="Proteomes" id="UP001596223">
    <property type="component" value="Unassembled WGS sequence"/>
</dbReference>
<evidence type="ECO:0000256" key="1">
    <source>
        <dbReference type="ARBA" id="ARBA00004651"/>
    </source>
</evidence>
<accession>A0ABW1JVA9</accession>
<evidence type="ECO:0000256" key="4">
    <source>
        <dbReference type="ARBA" id="ARBA00022692"/>
    </source>
</evidence>
<evidence type="ECO:0000256" key="7">
    <source>
        <dbReference type="SAM" id="Phobius"/>
    </source>
</evidence>
<sequence>MEGLHEHVPDFVISVFLLLVRVIIAASFFTSSRNKFKNMPKFATDNGVPLPLAYFLATAELLGAVGVILGVLTPLPALGLMLLMICTMSMHILKWHSPYWAASGGWEYDLMLFTLAGVLVLFGAGQISVDQLL</sequence>
<comment type="caution">
    <text evidence="8">The sequence shown here is derived from an EMBL/GenBank/DDBJ whole genome shotgun (WGS) entry which is preliminary data.</text>
</comment>
<keyword evidence="9" id="KW-1185">Reference proteome</keyword>
<evidence type="ECO:0000256" key="2">
    <source>
        <dbReference type="ARBA" id="ARBA00006679"/>
    </source>
</evidence>
<dbReference type="EMBL" id="JBHSQN010000013">
    <property type="protein sequence ID" value="MFC6013065.1"/>
    <property type="molecule type" value="Genomic_DNA"/>
</dbReference>
<keyword evidence="3" id="KW-1003">Cell membrane</keyword>
<keyword evidence="6 7" id="KW-0472">Membrane</keyword>
<dbReference type="InterPro" id="IPR051907">
    <property type="entry name" value="DoxX-like_oxidoreductase"/>
</dbReference>
<dbReference type="InterPro" id="IPR032808">
    <property type="entry name" value="DoxX"/>
</dbReference>
<dbReference type="Pfam" id="PF07681">
    <property type="entry name" value="DoxX"/>
    <property type="match status" value="1"/>
</dbReference>
<organism evidence="8 9">
    <name type="scientific">Nocardia lasii</name>
    <dbReference type="NCBI Taxonomy" id="1616107"/>
    <lineage>
        <taxon>Bacteria</taxon>
        <taxon>Bacillati</taxon>
        <taxon>Actinomycetota</taxon>
        <taxon>Actinomycetes</taxon>
        <taxon>Mycobacteriales</taxon>
        <taxon>Nocardiaceae</taxon>
        <taxon>Nocardia</taxon>
    </lineage>
</organism>
<evidence type="ECO:0000256" key="3">
    <source>
        <dbReference type="ARBA" id="ARBA00022475"/>
    </source>
</evidence>
<keyword evidence="4 7" id="KW-0812">Transmembrane</keyword>
<evidence type="ECO:0000313" key="9">
    <source>
        <dbReference type="Proteomes" id="UP001596223"/>
    </source>
</evidence>